<dbReference type="RefSeq" id="WP_262574644.1">
    <property type="nucleotide sequence ID" value="NZ_JAOQKJ010000006.1"/>
</dbReference>
<dbReference type="Pfam" id="PF19498">
    <property type="entry name" value="DUF6033"/>
    <property type="match status" value="1"/>
</dbReference>
<sequence>MSNTVSGYGAATEAAAAAAAADYTSTAAEKKEVSGKTIGNPKLSEKAARYYEQLKKKFSNMDFILVSEDQKEAAKAQAASYANASRMVVLIDEAKIERMAEDEAYRKQYEGVISGAGSKLLQMKSSLTAFGAQVGGYGMQVNDGGLTSFFAVLKKSSADQKTRIDKQKEKTKSEKKAAEKKAEKKQKEEKLKESRTDKASGDEEETVMISASSLEELLQKIDDYSQNERMYSMQSEEEKQIGQHIDFRG</sequence>
<feature type="region of interest" description="Disordered" evidence="1">
    <location>
        <begin position="228"/>
        <end position="249"/>
    </location>
</feature>
<accession>A0ABT2T3F2</accession>
<gene>
    <name evidence="2" type="ORF">OCV77_08635</name>
</gene>
<organism evidence="2 3">
    <name type="scientific">Suilimivivens aceti</name>
    <dbReference type="NCBI Taxonomy" id="2981774"/>
    <lineage>
        <taxon>Bacteria</taxon>
        <taxon>Bacillati</taxon>
        <taxon>Bacillota</taxon>
        <taxon>Clostridia</taxon>
        <taxon>Lachnospirales</taxon>
        <taxon>Lachnospiraceae</taxon>
        <taxon>Suilimivivens</taxon>
    </lineage>
</organism>
<keyword evidence="3" id="KW-1185">Reference proteome</keyword>
<feature type="compositionally biased region" description="Basic and acidic residues" evidence="1">
    <location>
        <begin position="161"/>
        <end position="201"/>
    </location>
</feature>
<evidence type="ECO:0000313" key="2">
    <source>
        <dbReference type="EMBL" id="MCU6744561.1"/>
    </source>
</evidence>
<feature type="compositionally biased region" description="Basic and acidic residues" evidence="1">
    <location>
        <begin position="236"/>
        <end position="249"/>
    </location>
</feature>
<name>A0ABT2T3F2_9FIRM</name>
<feature type="region of interest" description="Disordered" evidence="1">
    <location>
        <begin position="161"/>
        <end position="209"/>
    </location>
</feature>
<evidence type="ECO:0000313" key="3">
    <source>
        <dbReference type="Proteomes" id="UP001652432"/>
    </source>
</evidence>
<reference evidence="2 3" key="1">
    <citation type="journal article" date="2021" name="ISME Commun">
        <title>Automated analysis of genomic sequences facilitates high-throughput and comprehensive description of bacteria.</title>
        <authorList>
            <person name="Hitch T.C.A."/>
        </authorList>
    </citation>
    <scope>NUCLEOTIDE SEQUENCE [LARGE SCALE GENOMIC DNA]</scope>
    <source>
        <strain evidence="2 3">Sanger_18</strain>
    </source>
</reference>
<dbReference type="Proteomes" id="UP001652432">
    <property type="component" value="Unassembled WGS sequence"/>
</dbReference>
<protein>
    <submittedName>
        <fullName evidence="2">DUF6033 family protein</fullName>
    </submittedName>
</protein>
<proteinExistence type="predicted"/>
<dbReference type="InterPro" id="IPR046097">
    <property type="entry name" value="DUF6033"/>
</dbReference>
<comment type="caution">
    <text evidence="2">The sequence shown here is derived from an EMBL/GenBank/DDBJ whole genome shotgun (WGS) entry which is preliminary data.</text>
</comment>
<evidence type="ECO:0000256" key="1">
    <source>
        <dbReference type="SAM" id="MobiDB-lite"/>
    </source>
</evidence>
<dbReference type="EMBL" id="JAOQKJ010000006">
    <property type="protein sequence ID" value="MCU6744561.1"/>
    <property type="molecule type" value="Genomic_DNA"/>
</dbReference>